<dbReference type="EMBL" id="NKCL01000273">
    <property type="protein sequence ID" value="RSL76901.1"/>
    <property type="molecule type" value="Genomic_DNA"/>
</dbReference>
<name>A0A428RH96_9HYPO</name>
<evidence type="ECO:0000313" key="2">
    <source>
        <dbReference type="EMBL" id="RSL76901.1"/>
    </source>
</evidence>
<gene>
    <name evidence="2" type="ORF">CEP51_009531</name>
</gene>
<proteinExistence type="predicted"/>
<keyword evidence="3" id="KW-1185">Reference proteome</keyword>
<feature type="region of interest" description="Disordered" evidence="1">
    <location>
        <begin position="140"/>
        <end position="161"/>
    </location>
</feature>
<protein>
    <recommendedName>
        <fullName evidence="4">Fungal N-terminal domain-containing protein</fullName>
    </recommendedName>
</protein>
<dbReference type="Proteomes" id="UP000287972">
    <property type="component" value="Unassembled WGS sequence"/>
</dbReference>
<reference evidence="2 3" key="1">
    <citation type="submission" date="2017-06" db="EMBL/GenBank/DDBJ databases">
        <title>Comparative genomic analysis of Ambrosia Fusariam Clade fungi.</title>
        <authorList>
            <person name="Stajich J.E."/>
            <person name="Carrillo J."/>
            <person name="Kijimoto T."/>
            <person name="Eskalen A."/>
            <person name="O'Donnell K."/>
            <person name="Kasson M."/>
        </authorList>
    </citation>
    <scope>NUCLEOTIDE SEQUENCE [LARGE SCALE GENOMIC DNA]</scope>
    <source>
        <strain evidence="2 3">NRRL62606</strain>
    </source>
</reference>
<dbReference type="AlphaFoldDB" id="A0A428RH96"/>
<sequence length="161" mass="17342">MGNFGATVASLLDTYTDCLSLLKRFRSNRDEAEAAANETRSTLSSSLRSDRARIRRAYSSRLSQNGARFEKGDAPARSALRRIVKKLTTALANVVHALGGHEHQPVDYESLMALSNGSSLDAIRAMNDLSSRVGSTIGIANKLPEPNAPRRLPETGTASLS</sequence>
<organism evidence="2 3">
    <name type="scientific">Fusarium floridanum</name>
    <dbReference type="NCBI Taxonomy" id="1325733"/>
    <lineage>
        <taxon>Eukaryota</taxon>
        <taxon>Fungi</taxon>
        <taxon>Dikarya</taxon>
        <taxon>Ascomycota</taxon>
        <taxon>Pezizomycotina</taxon>
        <taxon>Sordariomycetes</taxon>
        <taxon>Hypocreomycetidae</taxon>
        <taxon>Hypocreales</taxon>
        <taxon>Nectriaceae</taxon>
        <taxon>Fusarium</taxon>
        <taxon>Fusarium solani species complex</taxon>
    </lineage>
</organism>
<accession>A0A428RH96</accession>
<evidence type="ECO:0008006" key="4">
    <source>
        <dbReference type="Google" id="ProtNLM"/>
    </source>
</evidence>
<evidence type="ECO:0000256" key="1">
    <source>
        <dbReference type="SAM" id="MobiDB-lite"/>
    </source>
</evidence>
<comment type="caution">
    <text evidence="2">The sequence shown here is derived from an EMBL/GenBank/DDBJ whole genome shotgun (WGS) entry which is preliminary data.</text>
</comment>
<evidence type="ECO:0000313" key="3">
    <source>
        <dbReference type="Proteomes" id="UP000287972"/>
    </source>
</evidence>